<evidence type="ECO:0000313" key="6">
    <source>
        <dbReference type="Proteomes" id="UP000276301"/>
    </source>
</evidence>
<dbReference type="EMBL" id="RCHT01000009">
    <property type="protein sequence ID" value="RLL11389.1"/>
    <property type="molecule type" value="Genomic_DNA"/>
</dbReference>
<organism evidence="5 6">
    <name type="scientific">Anaerotruncus massiliensis</name>
    <name type="common">ex Liu et al. 2021</name>
    <dbReference type="NCBI Taxonomy" id="2321404"/>
    <lineage>
        <taxon>Bacteria</taxon>
        <taxon>Bacillati</taxon>
        <taxon>Bacillota</taxon>
        <taxon>Clostridia</taxon>
        <taxon>Eubacteriales</taxon>
        <taxon>Oscillospiraceae</taxon>
        <taxon>Anaerotruncus</taxon>
    </lineage>
</organism>
<dbReference type="SMART" id="SM01092">
    <property type="entry name" value="CO_deh_flav_C"/>
    <property type="match status" value="1"/>
</dbReference>
<dbReference type="Pfam" id="PF03450">
    <property type="entry name" value="CO_deh_flav_C"/>
    <property type="match status" value="1"/>
</dbReference>
<dbReference type="InterPro" id="IPR016169">
    <property type="entry name" value="FAD-bd_PCMH_sub2"/>
</dbReference>
<accession>A0A498CMJ6</accession>
<evidence type="ECO:0000256" key="2">
    <source>
        <dbReference type="ARBA" id="ARBA00022827"/>
    </source>
</evidence>
<dbReference type="Gene3D" id="3.30.43.10">
    <property type="entry name" value="Uridine Diphospho-n-acetylenolpyruvylglucosamine Reductase, domain 2"/>
    <property type="match status" value="1"/>
</dbReference>
<dbReference type="Gene3D" id="3.30.465.10">
    <property type="match status" value="1"/>
</dbReference>
<dbReference type="PANTHER" id="PTHR42659">
    <property type="entry name" value="XANTHINE DEHYDROGENASE SUBUNIT C-RELATED"/>
    <property type="match status" value="1"/>
</dbReference>
<dbReference type="GO" id="GO:0071949">
    <property type="term" value="F:FAD binding"/>
    <property type="evidence" value="ECO:0007669"/>
    <property type="project" value="InterPro"/>
</dbReference>
<dbReference type="InterPro" id="IPR005107">
    <property type="entry name" value="CO_DH_flav_C"/>
</dbReference>
<dbReference type="PROSITE" id="PS51387">
    <property type="entry name" value="FAD_PCMH"/>
    <property type="match status" value="1"/>
</dbReference>
<dbReference type="Gene3D" id="3.30.390.50">
    <property type="entry name" value="CO dehydrogenase flavoprotein, C-terminal domain"/>
    <property type="match status" value="1"/>
</dbReference>
<dbReference type="SUPFAM" id="SSF56176">
    <property type="entry name" value="FAD-binding/transporter-associated domain-like"/>
    <property type="match status" value="1"/>
</dbReference>
<keyword evidence="1" id="KW-0285">Flavoprotein</keyword>
<dbReference type="InterPro" id="IPR036318">
    <property type="entry name" value="FAD-bd_PCMH-like_sf"/>
</dbReference>
<dbReference type="PANTHER" id="PTHR42659:SF2">
    <property type="entry name" value="XANTHINE DEHYDROGENASE SUBUNIT C-RELATED"/>
    <property type="match status" value="1"/>
</dbReference>
<name>A0A498CMJ6_9FIRM</name>
<comment type="caution">
    <text evidence="5">The sequence shown here is derived from an EMBL/GenBank/DDBJ whole genome shotgun (WGS) entry which is preliminary data.</text>
</comment>
<dbReference type="InterPro" id="IPR002346">
    <property type="entry name" value="Mopterin_DH_FAD-bd"/>
</dbReference>
<evidence type="ECO:0000259" key="4">
    <source>
        <dbReference type="PROSITE" id="PS51387"/>
    </source>
</evidence>
<dbReference type="Pfam" id="PF00941">
    <property type="entry name" value="FAD_binding_5"/>
    <property type="match status" value="1"/>
</dbReference>
<dbReference type="InterPro" id="IPR016166">
    <property type="entry name" value="FAD-bd_PCMH"/>
</dbReference>
<reference evidence="5 6" key="1">
    <citation type="submission" date="2018-10" db="EMBL/GenBank/DDBJ databases">
        <title>Anaerotruncus faecis sp. nov., isolated from human feces.</title>
        <authorList>
            <person name="Wang Y.-J."/>
        </authorList>
    </citation>
    <scope>NUCLEOTIDE SEQUENCE [LARGE SCALE GENOMIC DNA]</scope>
    <source>
        <strain evidence="5 6">22A2-44</strain>
    </source>
</reference>
<feature type="domain" description="FAD-binding PCMH-type" evidence="4">
    <location>
        <begin position="2"/>
        <end position="179"/>
    </location>
</feature>
<keyword evidence="6" id="KW-1185">Reference proteome</keyword>
<evidence type="ECO:0000256" key="3">
    <source>
        <dbReference type="ARBA" id="ARBA00023002"/>
    </source>
</evidence>
<gene>
    <name evidence="5" type="ORF">D4A47_07140</name>
</gene>
<dbReference type="SUPFAM" id="SSF55447">
    <property type="entry name" value="CO dehydrogenase flavoprotein C-terminal domain-like"/>
    <property type="match status" value="1"/>
</dbReference>
<sequence length="281" mass="30653">MLIVKQFNYLAPKSLPEALAFLAEHGDSAVVFNGGTDVVVRLRDNLIAPEYVIDIKKIPGLDTITFDEKTGLTIGACVTMNEIGANEFVQKYYPYLGKAALSVGSKQVRNRATCIGNIVNASPLADTGTPLLANDAVILAEGPEGKREIPIREFFIFVRKTALKKDEIVTAIRVPYHAGSEGVYTKISRRREVDLSTVCATVVRDGDDWRIAFGSVAPTPLRLVKTEELLRGKKLDGALIEQAAELAKTEVAPIDDVRASKEYRVTIVGLIVKRSLEALAK</sequence>
<dbReference type="AlphaFoldDB" id="A0A498CMJ6"/>
<dbReference type="InterPro" id="IPR016167">
    <property type="entry name" value="FAD-bd_PCMH_sub1"/>
</dbReference>
<keyword evidence="2" id="KW-0274">FAD</keyword>
<dbReference type="Proteomes" id="UP000276301">
    <property type="component" value="Unassembled WGS sequence"/>
</dbReference>
<evidence type="ECO:0000256" key="1">
    <source>
        <dbReference type="ARBA" id="ARBA00022630"/>
    </source>
</evidence>
<dbReference type="InterPro" id="IPR036683">
    <property type="entry name" value="CO_DH_flav_C_dom_sf"/>
</dbReference>
<dbReference type="InterPro" id="IPR051312">
    <property type="entry name" value="Diverse_Substr_Oxidored"/>
</dbReference>
<dbReference type="GO" id="GO:0016491">
    <property type="term" value="F:oxidoreductase activity"/>
    <property type="evidence" value="ECO:0007669"/>
    <property type="project" value="UniProtKB-KW"/>
</dbReference>
<keyword evidence="3" id="KW-0560">Oxidoreductase</keyword>
<proteinExistence type="predicted"/>
<protein>
    <submittedName>
        <fullName evidence="5">Xanthine dehydrogenase family protein subunit M</fullName>
    </submittedName>
</protein>
<evidence type="ECO:0000313" key="5">
    <source>
        <dbReference type="EMBL" id="RLL11389.1"/>
    </source>
</evidence>